<comment type="pathway">
    <text evidence="1">Glycerolipid metabolism; triacylglycerol biosynthesis.</text>
</comment>
<dbReference type="EMBL" id="KQ242216">
    <property type="protein sequence ID" value="KNC79965.1"/>
    <property type="molecule type" value="Genomic_DNA"/>
</dbReference>
<dbReference type="Pfam" id="PF03007">
    <property type="entry name" value="WS_DGAT_cat"/>
    <property type="match status" value="1"/>
</dbReference>
<name>A0A0L0FT38_9EUKA</name>
<evidence type="ECO:0000256" key="4">
    <source>
        <dbReference type="ARBA" id="ARBA00023315"/>
    </source>
</evidence>
<evidence type="ECO:0000259" key="9">
    <source>
        <dbReference type="Pfam" id="PF06974"/>
    </source>
</evidence>
<keyword evidence="4" id="KW-0012">Acyltransferase</keyword>
<dbReference type="GeneID" id="25908167"/>
<evidence type="ECO:0000256" key="5">
    <source>
        <dbReference type="ARBA" id="ARBA00024360"/>
    </source>
</evidence>
<dbReference type="PANTHER" id="PTHR31650:SF1">
    <property type="entry name" value="WAX ESTER SYNTHASE_DIACYLGLYCEROL ACYLTRANSFERASE 4-RELATED"/>
    <property type="match status" value="1"/>
</dbReference>
<feature type="domain" description="O-acyltransferase WSD1 C-terminal" evidence="9">
    <location>
        <begin position="278"/>
        <end position="416"/>
    </location>
</feature>
<dbReference type="STRING" id="667725.A0A0L0FT38"/>
<dbReference type="UniPathway" id="UPA00282"/>
<keyword evidence="3" id="KW-0808">Transferase</keyword>
<evidence type="ECO:0000313" key="10">
    <source>
        <dbReference type="EMBL" id="KNC79965.1"/>
    </source>
</evidence>
<dbReference type="Pfam" id="PF06974">
    <property type="entry name" value="WS_DGAT_C"/>
    <property type="match status" value="1"/>
</dbReference>
<keyword evidence="11" id="KW-1185">Reference proteome</keyword>
<dbReference type="OrthoDB" id="619536at2759"/>
<dbReference type="SUPFAM" id="SSF52777">
    <property type="entry name" value="CoA-dependent acyltransferases"/>
    <property type="match status" value="1"/>
</dbReference>
<dbReference type="eggNOG" id="ENOG502RZT4">
    <property type="taxonomic scope" value="Eukaryota"/>
</dbReference>
<reference evidence="10 11" key="1">
    <citation type="submission" date="2011-02" db="EMBL/GenBank/DDBJ databases">
        <title>The Genome Sequence of Sphaeroforma arctica JP610.</title>
        <authorList>
            <consortium name="The Broad Institute Genome Sequencing Platform"/>
            <person name="Russ C."/>
            <person name="Cuomo C."/>
            <person name="Young S.K."/>
            <person name="Zeng Q."/>
            <person name="Gargeya S."/>
            <person name="Alvarado L."/>
            <person name="Berlin A."/>
            <person name="Chapman S.B."/>
            <person name="Chen Z."/>
            <person name="Freedman E."/>
            <person name="Gellesch M."/>
            <person name="Goldberg J."/>
            <person name="Griggs A."/>
            <person name="Gujja S."/>
            <person name="Heilman E."/>
            <person name="Heiman D."/>
            <person name="Howarth C."/>
            <person name="Mehta T."/>
            <person name="Neiman D."/>
            <person name="Pearson M."/>
            <person name="Roberts A."/>
            <person name="Saif S."/>
            <person name="Shea T."/>
            <person name="Shenoy N."/>
            <person name="Sisk P."/>
            <person name="Stolte C."/>
            <person name="Sykes S."/>
            <person name="White J."/>
            <person name="Yandava C."/>
            <person name="Burger G."/>
            <person name="Gray M.W."/>
            <person name="Holland P.W.H."/>
            <person name="King N."/>
            <person name="Lang F.B.F."/>
            <person name="Roger A.J."/>
            <person name="Ruiz-Trillo I."/>
            <person name="Haas B."/>
            <person name="Nusbaum C."/>
            <person name="Birren B."/>
        </authorList>
    </citation>
    <scope>NUCLEOTIDE SEQUENCE [LARGE SCALE GENOMIC DNA]</scope>
    <source>
        <strain evidence="10 11">JP610</strain>
    </source>
</reference>
<dbReference type="GO" id="GO:0019432">
    <property type="term" value="P:triglyceride biosynthetic process"/>
    <property type="evidence" value="ECO:0007669"/>
    <property type="project" value="UniProtKB-UniPathway"/>
</dbReference>
<evidence type="ECO:0000256" key="3">
    <source>
        <dbReference type="ARBA" id="ARBA00022679"/>
    </source>
</evidence>
<feature type="domain" description="O-acyltransferase WSD1-like N-terminal" evidence="8">
    <location>
        <begin position="19"/>
        <end position="231"/>
    </location>
</feature>
<dbReference type="PANTHER" id="PTHR31650">
    <property type="entry name" value="O-ACYLTRANSFERASE (WSD1-LIKE) FAMILY PROTEIN"/>
    <property type="match status" value="1"/>
</dbReference>
<dbReference type="GO" id="GO:0004144">
    <property type="term" value="F:diacylglycerol O-acyltransferase activity"/>
    <property type="evidence" value="ECO:0007669"/>
    <property type="project" value="UniProtKB-EC"/>
</dbReference>
<evidence type="ECO:0000256" key="1">
    <source>
        <dbReference type="ARBA" id="ARBA00004771"/>
    </source>
</evidence>
<comment type="catalytic activity">
    <reaction evidence="7">
        <text>an acyl-CoA + a 1,2-diacyl-sn-glycerol = a triacyl-sn-glycerol + CoA</text>
        <dbReference type="Rhea" id="RHEA:10868"/>
        <dbReference type="ChEBI" id="CHEBI:17815"/>
        <dbReference type="ChEBI" id="CHEBI:57287"/>
        <dbReference type="ChEBI" id="CHEBI:58342"/>
        <dbReference type="ChEBI" id="CHEBI:64615"/>
        <dbReference type="EC" id="2.3.1.20"/>
    </reaction>
</comment>
<evidence type="ECO:0000256" key="7">
    <source>
        <dbReference type="ARBA" id="ARBA00048109"/>
    </source>
</evidence>
<gene>
    <name evidence="10" type="ORF">SARC_07663</name>
</gene>
<protein>
    <submittedName>
        <fullName evidence="10">Uncharacterized protein</fullName>
    </submittedName>
</protein>
<evidence type="ECO:0000256" key="6">
    <source>
        <dbReference type="ARBA" id="ARBA00047604"/>
    </source>
</evidence>
<dbReference type="InterPro" id="IPR045034">
    <property type="entry name" value="O-acyltransferase_WSD1-like"/>
</dbReference>
<comment type="catalytic activity">
    <reaction evidence="6">
        <text>a long chain fatty alcohol + a fatty acyl-CoA = a long-chain alcohol wax ester + CoA</text>
        <dbReference type="Rhea" id="RHEA:38443"/>
        <dbReference type="ChEBI" id="CHEBI:17135"/>
        <dbReference type="ChEBI" id="CHEBI:57287"/>
        <dbReference type="ChEBI" id="CHEBI:77636"/>
        <dbReference type="ChEBI" id="CHEBI:235323"/>
        <dbReference type="EC" id="2.3.1.75"/>
    </reaction>
</comment>
<organism evidence="10 11">
    <name type="scientific">Sphaeroforma arctica JP610</name>
    <dbReference type="NCBI Taxonomy" id="667725"/>
    <lineage>
        <taxon>Eukaryota</taxon>
        <taxon>Ichthyosporea</taxon>
        <taxon>Ichthyophonida</taxon>
        <taxon>Sphaeroforma</taxon>
    </lineage>
</organism>
<evidence type="ECO:0000313" key="11">
    <source>
        <dbReference type="Proteomes" id="UP000054560"/>
    </source>
</evidence>
<dbReference type="Proteomes" id="UP000054560">
    <property type="component" value="Unassembled WGS sequence"/>
</dbReference>
<evidence type="ECO:0000256" key="2">
    <source>
        <dbReference type="ARBA" id="ARBA00005189"/>
    </source>
</evidence>
<dbReference type="GO" id="GO:0047196">
    <property type="term" value="F:long-chain-alcohol O-fatty-acyltransferase activity"/>
    <property type="evidence" value="ECO:0007669"/>
    <property type="project" value="UniProtKB-EC"/>
</dbReference>
<comment type="similarity">
    <text evidence="5">In the N-terminal section; belongs to the long-chain O-acyltransferase family.</text>
</comment>
<dbReference type="RefSeq" id="XP_014153867.1">
    <property type="nucleotide sequence ID" value="XM_014298392.1"/>
</dbReference>
<dbReference type="AlphaFoldDB" id="A0A0L0FT38"/>
<proteinExistence type="inferred from homology"/>
<comment type="pathway">
    <text evidence="2">Lipid metabolism.</text>
</comment>
<sequence length="447" mass="49962">MLVRNGKLEDVVECTRRILNDPWYDRLTKRVIVYKGVPFWVVDDSFVPEWHMSKVNYDSDDKRMPKDDTQLMKWIGREIGEDLPIDRPLWKITVLENFRKCDDGSGDFISCVVLRVHHVLADGVSLMSMLNSMMTTQSELEAIKSNRPVPPRGHMSPLVNKIHPRPWLLALYAAMYALPVLLGHAISRSDVNPFKTQHVEGKKVVGMLHDTIDIKKIKAVKNRLGMSINDVLMGVLGAACHRVWAKLDGVEGADSFLAAIPVNMRAGTERSVFNNLNAAIVLPVPTDSADPFVACEKIKLTLDYYKRHPIVYVNFLCMLTMMRLFPAHLVRMIIEFMTNKTTAVVSNVPGPTEIMFMGDKQIESLGFWAPQVGTSSFGVTLVSIGGKLSVGCILDAGASDKSQLLCDEYRAAFNDLEKIVLEGETMPIKECNRDDGSLATQANVQMP</sequence>
<dbReference type="InterPro" id="IPR004255">
    <property type="entry name" value="O-acyltransferase_WSD1_N"/>
</dbReference>
<dbReference type="InterPro" id="IPR009721">
    <property type="entry name" value="O-acyltransferase_WSD1_C"/>
</dbReference>
<accession>A0A0L0FT38</accession>
<evidence type="ECO:0000259" key="8">
    <source>
        <dbReference type="Pfam" id="PF03007"/>
    </source>
</evidence>
<dbReference type="GO" id="GO:0005886">
    <property type="term" value="C:plasma membrane"/>
    <property type="evidence" value="ECO:0007669"/>
    <property type="project" value="TreeGrafter"/>
</dbReference>